<reference evidence="11" key="1">
    <citation type="submission" date="2025-08" db="UniProtKB">
        <authorList>
            <consortium name="Ensembl"/>
        </authorList>
    </citation>
    <scope>IDENTIFICATION</scope>
</reference>
<dbReference type="InterPro" id="IPR026607">
    <property type="entry name" value="DMRT"/>
</dbReference>
<dbReference type="PANTHER" id="PTHR12322">
    <property type="entry name" value="DOUBLESEX AND MAB-3 RELATED TRANSCRIPTION FACTOR DMRT"/>
    <property type="match status" value="1"/>
</dbReference>
<evidence type="ECO:0000256" key="6">
    <source>
        <dbReference type="ARBA" id="ARBA00023163"/>
    </source>
</evidence>
<evidence type="ECO:0000256" key="9">
    <source>
        <dbReference type="SAM" id="MobiDB-lite"/>
    </source>
</evidence>
<dbReference type="FunFam" id="4.10.1040.10:FF:000001">
    <property type="entry name" value="doublesex- and mab-3-related transcription factor 1"/>
    <property type="match status" value="1"/>
</dbReference>
<evidence type="ECO:0000256" key="1">
    <source>
        <dbReference type="ARBA" id="ARBA00006834"/>
    </source>
</evidence>
<dbReference type="Pfam" id="PF00751">
    <property type="entry name" value="DM"/>
    <property type="match status" value="1"/>
</dbReference>
<dbReference type="InterPro" id="IPR036407">
    <property type="entry name" value="DM_DNA-bd_sf"/>
</dbReference>
<dbReference type="SUPFAM" id="SSF82927">
    <property type="entry name" value="Cysteine-rich DNA binding domain, (DM domain)"/>
    <property type="match status" value="1"/>
</dbReference>
<dbReference type="GO" id="GO:0046661">
    <property type="term" value="P:male sex differentiation"/>
    <property type="evidence" value="ECO:0007669"/>
    <property type="project" value="TreeGrafter"/>
</dbReference>
<name>A0A8C2AUU2_CYPCA</name>
<feature type="region of interest" description="Disordered" evidence="9">
    <location>
        <begin position="488"/>
        <end position="507"/>
    </location>
</feature>
<feature type="compositionally biased region" description="Low complexity" evidence="9">
    <location>
        <begin position="114"/>
        <end position="124"/>
    </location>
</feature>
<comment type="subcellular location">
    <subcellularLocation>
        <location evidence="8">Nucleus</location>
    </subcellularLocation>
</comment>
<dbReference type="AlphaFoldDB" id="A0A8C2AUU2"/>
<dbReference type="InterPro" id="IPR005173">
    <property type="entry name" value="DMA"/>
</dbReference>
<keyword evidence="5 8" id="KW-0238">DNA-binding</keyword>
<evidence type="ECO:0000256" key="3">
    <source>
        <dbReference type="ARBA" id="ARBA00022833"/>
    </source>
</evidence>
<dbReference type="Pfam" id="PF03474">
    <property type="entry name" value="DMA"/>
    <property type="match status" value="1"/>
</dbReference>
<keyword evidence="4" id="KW-0805">Transcription regulation</keyword>
<keyword evidence="7 8" id="KW-0539">Nucleus</keyword>
<evidence type="ECO:0000259" key="10">
    <source>
        <dbReference type="PROSITE" id="PS50809"/>
    </source>
</evidence>
<evidence type="ECO:0000256" key="5">
    <source>
        <dbReference type="ARBA" id="ARBA00023125"/>
    </source>
</evidence>
<dbReference type="PROSITE" id="PS40000">
    <property type="entry name" value="DM_1"/>
    <property type="match status" value="1"/>
</dbReference>
<evidence type="ECO:0000256" key="8">
    <source>
        <dbReference type="PROSITE-ProRule" id="PRU00070"/>
    </source>
</evidence>
<dbReference type="InterPro" id="IPR009060">
    <property type="entry name" value="UBA-like_sf"/>
</dbReference>
<dbReference type="CDD" id="cd14419">
    <property type="entry name" value="CUE_DMA_DMRTA3"/>
    <property type="match status" value="1"/>
</dbReference>
<comment type="similarity">
    <text evidence="1">Belongs to the DMRT family.</text>
</comment>
<dbReference type="GO" id="GO:0046872">
    <property type="term" value="F:metal ion binding"/>
    <property type="evidence" value="ECO:0007669"/>
    <property type="project" value="UniProtKB-KW"/>
</dbReference>
<evidence type="ECO:0000256" key="7">
    <source>
        <dbReference type="ARBA" id="ARBA00023242"/>
    </source>
</evidence>
<dbReference type="GO" id="GO:0005634">
    <property type="term" value="C:nucleus"/>
    <property type="evidence" value="ECO:0007669"/>
    <property type="project" value="UniProtKB-SubCell"/>
</dbReference>
<proteinExistence type="inferred from homology"/>
<feature type="DNA-binding region" description="DM" evidence="8">
    <location>
        <begin position="22"/>
        <end position="69"/>
    </location>
</feature>
<feature type="region of interest" description="Disordered" evidence="9">
    <location>
        <begin position="222"/>
        <end position="297"/>
    </location>
</feature>
<dbReference type="PROSITE" id="PS50809">
    <property type="entry name" value="DM_2"/>
    <property type="match status" value="1"/>
</dbReference>
<dbReference type="Proteomes" id="UP000694700">
    <property type="component" value="Unplaced"/>
</dbReference>
<feature type="domain" description="DM" evidence="10">
    <location>
        <begin position="22"/>
        <end position="69"/>
    </location>
</feature>
<organism evidence="11 12">
    <name type="scientific">Cyprinus carpio</name>
    <name type="common">Common carp</name>
    <dbReference type="NCBI Taxonomy" id="7962"/>
    <lineage>
        <taxon>Eukaryota</taxon>
        <taxon>Metazoa</taxon>
        <taxon>Chordata</taxon>
        <taxon>Craniata</taxon>
        <taxon>Vertebrata</taxon>
        <taxon>Euteleostomi</taxon>
        <taxon>Actinopterygii</taxon>
        <taxon>Neopterygii</taxon>
        <taxon>Teleostei</taxon>
        <taxon>Ostariophysi</taxon>
        <taxon>Cypriniformes</taxon>
        <taxon>Cyprinidae</taxon>
        <taxon>Cyprininae</taxon>
        <taxon>Cyprinus</taxon>
    </lineage>
</organism>
<feature type="region of interest" description="Disordered" evidence="9">
    <location>
        <begin position="112"/>
        <end position="146"/>
    </location>
</feature>
<evidence type="ECO:0000256" key="4">
    <source>
        <dbReference type="ARBA" id="ARBA00023015"/>
    </source>
</evidence>
<dbReference type="SUPFAM" id="SSF46934">
    <property type="entry name" value="UBA-like"/>
    <property type="match status" value="1"/>
</dbReference>
<evidence type="ECO:0000313" key="11">
    <source>
        <dbReference type="Ensembl" id="ENSCCRP00015110782.1"/>
    </source>
</evidence>
<keyword evidence="2 8" id="KW-0479">Metal-binding</keyword>
<feature type="region of interest" description="Disordered" evidence="9">
    <location>
        <begin position="519"/>
        <end position="542"/>
    </location>
</feature>
<dbReference type="GO" id="GO:0000978">
    <property type="term" value="F:RNA polymerase II cis-regulatory region sequence-specific DNA binding"/>
    <property type="evidence" value="ECO:0007669"/>
    <property type="project" value="TreeGrafter"/>
</dbReference>
<dbReference type="Pfam" id="PF12374">
    <property type="entry name" value="Dmrt1"/>
    <property type="match status" value="1"/>
</dbReference>
<keyword evidence="3 8" id="KW-0862">Zinc</keyword>
<dbReference type="GO" id="GO:0000981">
    <property type="term" value="F:DNA-binding transcription factor activity, RNA polymerase II-specific"/>
    <property type="evidence" value="ECO:0007669"/>
    <property type="project" value="TreeGrafter"/>
</dbReference>
<dbReference type="Gene3D" id="4.10.1040.10">
    <property type="entry name" value="DM DNA-binding domain"/>
    <property type="match status" value="1"/>
</dbReference>
<feature type="region of interest" description="Disordered" evidence="9">
    <location>
        <begin position="1"/>
        <end position="20"/>
    </location>
</feature>
<evidence type="ECO:0000256" key="2">
    <source>
        <dbReference type="ARBA" id="ARBA00022723"/>
    </source>
</evidence>
<dbReference type="SMART" id="SM00301">
    <property type="entry name" value="DM"/>
    <property type="match status" value="1"/>
</dbReference>
<dbReference type="PANTHER" id="PTHR12322:SF70">
    <property type="entry name" value="DOUBLESEX- AND MAB-3-RELATED TRANSCRIPTION FACTOR 1"/>
    <property type="match status" value="1"/>
</dbReference>
<protein>
    <submittedName>
        <fullName evidence="11">Doublesex and mab-3 related transcription factor 3a</fullName>
    </submittedName>
</protein>
<dbReference type="InterPro" id="IPR001275">
    <property type="entry name" value="DM_DNA-bd"/>
</dbReference>
<accession>A0A8C2AUU2</accession>
<sequence length="542" mass="59223">MSEEEQNNGSLSVRKPSRMPKCSRCRNHGFVSPLKGHKRFCRWRDCQCQKCKLIAERQRVMAAQVALRRQQAQEEELGICSPVNLSDSDTLVKNEAAGNNVFNVTIISEPPSPTASSAAASPTTLGSRSMLEVSPAANSRGHTDSTSDLMVDASYYNFYQPTPYSSYYSNLYNYQQYQMPNGNGCHNVSPQYRTHSYYSSYLSQGLGTTACVPPITCPDPKAADLNEDLSGGENGGSASDREPESVSSPEESKPNLCCTPDTSDPTPQVEESRSGLSKSCTDPEPKADNPKYSPEPNILIEGLSGSVSLPFSLRANRPPLEVLKKIFPAHKPAVLELILKGCGGDLVGAIEILLSSRSTMKPEKVLSENSDALVLPSNGHLFEHPLSSYPVSSSKWSVGSAFRVPDSLRFSSEPSAGVVPGPLSMPLQHGFPQPPRYPLMLRNSLSRGQAGPFMHNDVTLWNTMTLQQQYQLRSQYIPPFSGPSAGVIRSSPLLTSRPTEEHRISIQEDSCPVIAKQSMFATDEEYDERSDSSDSRILNTSS</sequence>
<keyword evidence="6" id="KW-0804">Transcription</keyword>
<dbReference type="Ensembl" id="ENSCCRT00015114282.1">
    <property type="protein sequence ID" value="ENSCCRP00015110782.1"/>
    <property type="gene ID" value="ENSCCRG00015043924.1"/>
</dbReference>
<evidence type="ECO:0000313" key="12">
    <source>
        <dbReference type="Proteomes" id="UP000694700"/>
    </source>
</evidence>
<dbReference type="InterPro" id="IPR022114">
    <property type="entry name" value="DMRT1-like"/>
</dbReference>